<keyword evidence="3" id="KW-1185">Reference proteome</keyword>
<sequence>MFFSLANRHSLNGQPAVAKVYSAFGHTNGLENGLPDQFIASQVVNDAFFMLKGVDGGVIQFVDDGSLDIELLKTIIMDNGLTSAQVYSQFGSGVRIRVSDFLGYLQSLGITIGVKPPRPQGAIAGNAAPLKITEITSSNISPARPAPRPAADLPAEPPGISADPGFQIVTFQVRGGTIRVVVDDDTLDLALVQRVLIESGLSIQQIRRQLGRDEISLSSLVAYMKSQGFSLVKVNSESSIRPQGKRVRLQLVDGYYLVIIDDGYIDLEYLQRVIVENRLTRNKLRAILESEDIKSQDLVRYFTNQLGIIIDQQYILVKLPIPVRTWTLTLVDGATLSVADDSSIDYQKMQVLIAQKNVGLAEVRQYFSISGPIVAAEFLSFLEALEDKEARVTDIVGSGDSGVFIAKIPTGTRTQQINLPVQSFTVTRQDLSGEIQPVTYKPVVETEIQSIQGPTQIQRFTVKKPVQRIRVIPVNSQSVVEEVVQQIPHQGQIRITQPQVFVSRFESGSRTQGSAGESVQHQGAVTQGSSSQQGKYRFGFIYAWECLFGQQVIGVHPARLNLGDGFRSQVQLSPGYNRGEVRITQLSQGSSGDLQEIGGQSLVSTQRFVV</sequence>
<proteinExistence type="predicted"/>
<accession>A0A7R9GIB9</accession>
<dbReference type="EMBL" id="OA887828">
    <property type="protein sequence ID" value="CAD7283649.1"/>
    <property type="molecule type" value="Genomic_DNA"/>
</dbReference>
<protein>
    <submittedName>
        <fullName evidence="2">Uncharacterized protein</fullName>
    </submittedName>
</protein>
<evidence type="ECO:0000313" key="3">
    <source>
        <dbReference type="Proteomes" id="UP000678499"/>
    </source>
</evidence>
<evidence type="ECO:0000256" key="1">
    <source>
        <dbReference type="SAM" id="MobiDB-lite"/>
    </source>
</evidence>
<dbReference type="EMBL" id="CAJPEX010005791">
    <property type="protein sequence ID" value="CAG0923801.1"/>
    <property type="molecule type" value="Genomic_DNA"/>
</dbReference>
<reference evidence="2" key="1">
    <citation type="submission" date="2020-11" db="EMBL/GenBank/DDBJ databases">
        <authorList>
            <person name="Tran Van P."/>
        </authorList>
    </citation>
    <scope>NUCLEOTIDE SEQUENCE</scope>
</reference>
<dbReference type="AlphaFoldDB" id="A0A7R9GIB9"/>
<name>A0A7R9GIB9_9CRUS</name>
<evidence type="ECO:0000313" key="2">
    <source>
        <dbReference type="EMBL" id="CAD7283649.1"/>
    </source>
</evidence>
<organism evidence="2">
    <name type="scientific">Notodromas monacha</name>
    <dbReference type="NCBI Taxonomy" id="399045"/>
    <lineage>
        <taxon>Eukaryota</taxon>
        <taxon>Metazoa</taxon>
        <taxon>Ecdysozoa</taxon>
        <taxon>Arthropoda</taxon>
        <taxon>Crustacea</taxon>
        <taxon>Oligostraca</taxon>
        <taxon>Ostracoda</taxon>
        <taxon>Podocopa</taxon>
        <taxon>Podocopida</taxon>
        <taxon>Cypridocopina</taxon>
        <taxon>Cypridoidea</taxon>
        <taxon>Cyprididae</taxon>
        <taxon>Notodromas</taxon>
    </lineage>
</organism>
<dbReference type="Proteomes" id="UP000678499">
    <property type="component" value="Unassembled WGS sequence"/>
</dbReference>
<feature type="non-terminal residue" evidence="2">
    <location>
        <position position="1"/>
    </location>
</feature>
<feature type="region of interest" description="Disordered" evidence="1">
    <location>
        <begin position="506"/>
        <end position="530"/>
    </location>
</feature>
<gene>
    <name evidence="2" type="ORF">NMOB1V02_LOCUS11262</name>
</gene>